<keyword evidence="3" id="KW-1185">Reference proteome</keyword>
<feature type="transmembrane region" description="Helical" evidence="1">
    <location>
        <begin position="87"/>
        <end position="109"/>
    </location>
</feature>
<keyword evidence="1" id="KW-0472">Membrane</keyword>
<dbReference type="Proteomes" id="UP000030901">
    <property type="component" value="Chromosome"/>
</dbReference>
<reference evidence="2 3" key="1">
    <citation type="journal article" date="2014" name="Appl. Environ. Microbiol.">
        <title>Gut symbionts from distinct hosts exhibit genotoxic activity via divergent colibactin biosynthetic pathways.</title>
        <authorList>
            <person name="Engel P."/>
            <person name="Vizcaino M.I."/>
            <person name="Crawford J.M."/>
        </authorList>
    </citation>
    <scope>NUCLEOTIDE SEQUENCE [LARGE SCALE GENOMIC DNA]</scope>
    <source>
        <strain evidence="2 3">PEB0191</strain>
    </source>
</reference>
<name>A0A0A7S449_FRIPE</name>
<evidence type="ECO:0000313" key="2">
    <source>
        <dbReference type="EMBL" id="AJA45617.1"/>
    </source>
</evidence>
<gene>
    <name evidence="2" type="ORF">FPB0191_01801</name>
</gene>
<evidence type="ECO:0000256" key="1">
    <source>
        <dbReference type="SAM" id="Phobius"/>
    </source>
</evidence>
<keyword evidence="1" id="KW-0812">Transmembrane</keyword>
<dbReference type="AlphaFoldDB" id="A0A0A7S449"/>
<dbReference type="EMBL" id="CP009056">
    <property type="protein sequence ID" value="AJA45617.1"/>
    <property type="molecule type" value="Genomic_DNA"/>
</dbReference>
<proteinExistence type="predicted"/>
<evidence type="ECO:0000313" key="3">
    <source>
        <dbReference type="Proteomes" id="UP000030901"/>
    </source>
</evidence>
<feature type="transmembrane region" description="Helical" evidence="1">
    <location>
        <begin position="21"/>
        <end position="38"/>
    </location>
</feature>
<dbReference type="STRING" id="1267021.FPB0191_01801"/>
<dbReference type="HOGENOM" id="CLU_114451_1_0_6"/>
<accession>A0A0A7S449</accession>
<feature type="transmembrane region" description="Helical" evidence="1">
    <location>
        <begin position="44"/>
        <end position="66"/>
    </location>
</feature>
<sequence>MSKLLTNELKMHNKLSLTNLYFNRFLAVRYSTAFFLFLNLYWAVFLAGSLSIAVILPLFLFILAILTAFEQIKLYRKHSNHLPYARFFYRSLMIVCIMLMIALYSPLYHFFFPFLKNNQNVLNVMTVLLLVSLLITFLMLKKLNKILRNEDKHFKRIQAYEDIIN</sequence>
<organism evidence="2 3">
    <name type="scientific">Frischella perrara</name>
    <dbReference type="NCBI Taxonomy" id="1267021"/>
    <lineage>
        <taxon>Bacteria</taxon>
        <taxon>Pseudomonadati</taxon>
        <taxon>Pseudomonadota</taxon>
        <taxon>Gammaproteobacteria</taxon>
        <taxon>Orbales</taxon>
        <taxon>Orbaceae</taxon>
        <taxon>Frischella</taxon>
    </lineage>
</organism>
<dbReference type="OrthoDB" id="7066830at2"/>
<keyword evidence="1" id="KW-1133">Transmembrane helix</keyword>
<protein>
    <recommendedName>
        <fullName evidence="4">PTS cellobiose transporter subunit IIA</fullName>
    </recommendedName>
</protein>
<dbReference type="KEGG" id="fpp:FPB0191_01801"/>
<feature type="transmembrane region" description="Helical" evidence="1">
    <location>
        <begin position="121"/>
        <end position="140"/>
    </location>
</feature>
<evidence type="ECO:0008006" key="4">
    <source>
        <dbReference type="Google" id="ProtNLM"/>
    </source>
</evidence>